<dbReference type="Pfam" id="PF16326">
    <property type="entry name" value="ABC_tran_CTD"/>
    <property type="match status" value="1"/>
</dbReference>
<evidence type="ECO:0000259" key="4">
    <source>
        <dbReference type="Pfam" id="PF00005"/>
    </source>
</evidence>
<accession>A0A383CL37</accession>
<keyword evidence="3" id="KW-0175">Coiled coil</keyword>
<dbReference type="InterPro" id="IPR037118">
    <property type="entry name" value="Val-tRNA_synth_C_sf"/>
</dbReference>
<dbReference type="InterPro" id="IPR003439">
    <property type="entry name" value="ABC_transporter-like_ATP-bd"/>
</dbReference>
<sequence length="208" mass="23485">FLFSAKRAMTRVAALSGGERNRVILAKLFTKPANLLVLDEPTNDLDVETLEALESKLVEYRSTIIAVSHDREFLDRAITSVLVFETDGKINRYAGGYSDWTSQRRKLAAPGDSETTTFSIPNKSGQIPPSNTAPRKKLTYKLKLELEKLPEKISELESLLVDQQAKIDDPGFYQQPYPKIQSELDELNSLKTKLEKAVDRWSVLEQQV</sequence>
<dbReference type="GO" id="GO:0003677">
    <property type="term" value="F:DNA binding"/>
    <property type="evidence" value="ECO:0007669"/>
    <property type="project" value="InterPro"/>
</dbReference>
<dbReference type="InterPro" id="IPR027417">
    <property type="entry name" value="P-loop_NTPase"/>
</dbReference>
<reference evidence="6" key="1">
    <citation type="submission" date="2018-05" db="EMBL/GenBank/DDBJ databases">
        <authorList>
            <person name="Lanie J.A."/>
            <person name="Ng W.-L."/>
            <person name="Kazmierczak K.M."/>
            <person name="Andrzejewski T.M."/>
            <person name="Davidsen T.M."/>
            <person name="Wayne K.J."/>
            <person name="Tettelin H."/>
            <person name="Glass J.I."/>
            <person name="Rusch D."/>
            <person name="Podicherti R."/>
            <person name="Tsui H.-C.T."/>
            <person name="Winkler M.E."/>
        </authorList>
    </citation>
    <scope>NUCLEOTIDE SEQUENCE</scope>
</reference>
<keyword evidence="1" id="KW-0547">Nucleotide-binding</keyword>
<dbReference type="Gene3D" id="3.40.50.300">
    <property type="entry name" value="P-loop containing nucleotide triphosphate hydrolases"/>
    <property type="match status" value="1"/>
</dbReference>
<evidence type="ECO:0000259" key="5">
    <source>
        <dbReference type="Pfam" id="PF16326"/>
    </source>
</evidence>
<dbReference type="AlphaFoldDB" id="A0A383CL37"/>
<evidence type="ECO:0000256" key="1">
    <source>
        <dbReference type="ARBA" id="ARBA00022741"/>
    </source>
</evidence>
<protein>
    <recommendedName>
        <fullName evidence="7">ABC transporter Uup C-terminal domain-containing protein</fullName>
    </recommendedName>
</protein>
<dbReference type="GO" id="GO:0005524">
    <property type="term" value="F:ATP binding"/>
    <property type="evidence" value="ECO:0007669"/>
    <property type="project" value="UniProtKB-KW"/>
</dbReference>
<organism evidence="6">
    <name type="scientific">marine metagenome</name>
    <dbReference type="NCBI Taxonomy" id="408172"/>
    <lineage>
        <taxon>unclassified sequences</taxon>
        <taxon>metagenomes</taxon>
        <taxon>ecological metagenomes</taxon>
    </lineage>
</organism>
<proteinExistence type="predicted"/>
<name>A0A383CL37_9ZZZZ</name>
<evidence type="ECO:0000256" key="2">
    <source>
        <dbReference type="ARBA" id="ARBA00022840"/>
    </source>
</evidence>
<keyword evidence="2" id="KW-0067">ATP-binding</keyword>
<evidence type="ECO:0000313" key="6">
    <source>
        <dbReference type="EMBL" id="SVE32475.1"/>
    </source>
</evidence>
<feature type="non-terminal residue" evidence="6">
    <location>
        <position position="1"/>
    </location>
</feature>
<dbReference type="EMBL" id="UINC01209453">
    <property type="protein sequence ID" value="SVE32475.1"/>
    <property type="molecule type" value="Genomic_DNA"/>
</dbReference>
<dbReference type="InterPro" id="IPR032524">
    <property type="entry name" value="ABC_tran_C"/>
</dbReference>
<dbReference type="PANTHER" id="PTHR42855:SF2">
    <property type="entry name" value="DRUG RESISTANCE ABC TRANSPORTER,ATP-BINDING PROTEIN"/>
    <property type="match status" value="1"/>
</dbReference>
<gene>
    <name evidence="6" type="ORF">METZ01_LOCUS485329</name>
</gene>
<dbReference type="InterPro" id="IPR051309">
    <property type="entry name" value="ABCF_ATPase"/>
</dbReference>
<dbReference type="Gene3D" id="1.10.287.380">
    <property type="entry name" value="Valyl-tRNA synthetase, C-terminal domain"/>
    <property type="match status" value="1"/>
</dbReference>
<dbReference type="GO" id="GO:0016887">
    <property type="term" value="F:ATP hydrolysis activity"/>
    <property type="evidence" value="ECO:0007669"/>
    <property type="project" value="InterPro"/>
</dbReference>
<feature type="coiled-coil region" evidence="3">
    <location>
        <begin position="177"/>
        <end position="207"/>
    </location>
</feature>
<dbReference type="PANTHER" id="PTHR42855">
    <property type="entry name" value="ABC TRANSPORTER ATP-BINDING SUBUNIT"/>
    <property type="match status" value="1"/>
</dbReference>
<evidence type="ECO:0008006" key="7">
    <source>
        <dbReference type="Google" id="ProtNLM"/>
    </source>
</evidence>
<feature type="domain" description="ABC transporter" evidence="4">
    <location>
        <begin position="7"/>
        <end position="43"/>
    </location>
</feature>
<evidence type="ECO:0000256" key="3">
    <source>
        <dbReference type="SAM" id="Coils"/>
    </source>
</evidence>
<dbReference type="Pfam" id="PF00005">
    <property type="entry name" value="ABC_tran"/>
    <property type="match status" value="1"/>
</dbReference>
<dbReference type="SUPFAM" id="SSF52540">
    <property type="entry name" value="P-loop containing nucleoside triphosphate hydrolases"/>
    <property type="match status" value="1"/>
</dbReference>
<feature type="domain" description="ABC transporter Uup C-terminal" evidence="5">
    <location>
        <begin position="137"/>
        <end position="205"/>
    </location>
</feature>